<protein>
    <submittedName>
        <fullName evidence="2">Uncharacterized protein</fullName>
    </submittedName>
</protein>
<organism evidence="2 3">
    <name type="scientific">Portunus trituberculatus</name>
    <name type="common">Swimming crab</name>
    <name type="synonym">Neptunus trituberculatus</name>
    <dbReference type="NCBI Taxonomy" id="210409"/>
    <lineage>
        <taxon>Eukaryota</taxon>
        <taxon>Metazoa</taxon>
        <taxon>Ecdysozoa</taxon>
        <taxon>Arthropoda</taxon>
        <taxon>Crustacea</taxon>
        <taxon>Multicrustacea</taxon>
        <taxon>Malacostraca</taxon>
        <taxon>Eumalacostraca</taxon>
        <taxon>Eucarida</taxon>
        <taxon>Decapoda</taxon>
        <taxon>Pleocyemata</taxon>
        <taxon>Brachyura</taxon>
        <taxon>Eubrachyura</taxon>
        <taxon>Portunoidea</taxon>
        <taxon>Portunidae</taxon>
        <taxon>Portuninae</taxon>
        <taxon>Portunus</taxon>
    </lineage>
</organism>
<evidence type="ECO:0000313" key="2">
    <source>
        <dbReference type="EMBL" id="MPC82443.1"/>
    </source>
</evidence>
<evidence type="ECO:0000313" key="3">
    <source>
        <dbReference type="Proteomes" id="UP000324222"/>
    </source>
</evidence>
<keyword evidence="3" id="KW-1185">Reference proteome</keyword>
<dbReference type="Proteomes" id="UP000324222">
    <property type="component" value="Unassembled WGS sequence"/>
</dbReference>
<sequence>MPRCPAAGACEASSHSHTRRVASLRSTLVCTPRARSSSARRCFSAASCRGRGVPPAGASEELSSSAASRRSAPRASHVSLRYLYASRTPARFSGLGCSRRRRSRRRRGVKALKRRGTLFVLRLV</sequence>
<feature type="region of interest" description="Disordered" evidence="1">
    <location>
        <begin position="47"/>
        <end position="76"/>
    </location>
</feature>
<reference evidence="2 3" key="1">
    <citation type="submission" date="2019-05" db="EMBL/GenBank/DDBJ databases">
        <title>Another draft genome of Portunus trituberculatus and its Hox gene families provides insights of decapod evolution.</title>
        <authorList>
            <person name="Jeong J.-H."/>
            <person name="Song I."/>
            <person name="Kim S."/>
            <person name="Choi T."/>
            <person name="Kim D."/>
            <person name="Ryu S."/>
            <person name="Kim W."/>
        </authorList>
    </citation>
    <scope>NUCLEOTIDE SEQUENCE [LARGE SCALE GENOMIC DNA]</scope>
    <source>
        <tissue evidence="2">Muscle</tissue>
    </source>
</reference>
<comment type="caution">
    <text evidence="2">The sequence shown here is derived from an EMBL/GenBank/DDBJ whole genome shotgun (WGS) entry which is preliminary data.</text>
</comment>
<proteinExistence type="predicted"/>
<accession>A0A5B7IJH2</accession>
<name>A0A5B7IJH2_PORTR</name>
<evidence type="ECO:0000256" key="1">
    <source>
        <dbReference type="SAM" id="MobiDB-lite"/>
    </source>
</evidence>
<dbReference type="EMBL" id="VSRR010059781">
    <property type="protein sequence ID" value="MPC82443.1"/>
    <property type="molecule type" value="Genomic_DNA"/>
</dbReference>
<dbReference type="AlphaFoldDB" id="A0A5B7IJH2"/>
<gene>
    <name evidence="2" type="ORF">E2C01_077111</name>
</gene>